<evidence type="ECO:0000313" key="2">
    <source>
        <dbReference type="Proteomes" id="UP000509303"/>
    </source>
</evidence>
<protein>
    <submittedName>
        <fullName evidence="1">Amidohydrolase</fullName>
    </submittedName>
</protein>
<accession>A0A7H8NIE5</accession>
<reference evidence="1 2" key="1">
    <citation type="submission" date="2020-06" db="EMBL/GenBank/DDBJ databases">
        <title>Genome mining for natural products.</title>
        <authorList>
            <person name="Zhang B."/>
            <person name="Shi J."/>
            <person name="Ge H."/>
        </authorList>
    </citation>
    <scope>NUCLEOTIDE SEQUENCE [LARGE SCALE GENOMIC DNA]</scope>
    <source>
        <strain evidence="1 2">NA00687</strain>
    </source>
</reference>
<keyword evidence="2" id="KW-1185">Reference proteome</keyword>
<evidence type="ECO:0000313" key="1">
    <source>
        <dbReference type="EMBL" id="QKW54301.1"/>
    </source>
</evidence>
<name>A0A7H8NIE5_9ACTN</name>
<dbReference type="Gene3D" id="3.20.20.140">
    <property type="entry name" value="Metal-dependent hydrolases"/>
    <property type="match status" value="1"/>
</dbReference>
<dbReference type="InterPro" id="IPR032466">
    <property type="entry name" value="Metal_Hydrolase"/>
</dbReference>
<dbReference type="SUPFAM" id="SSF51556">
    <property type="entry name" value="Metallo-dependent hydrolases"/>
    <property type="match status" value="1"/>
</dbReference>
<dbReference type="EMBL" id="CP054929">
    <property type="protein sequence ID" value="QKW54301.1"/>
    <property type="molecule type" value="Genomic_DNA"/>
</dbReference>
<dbReference type="GO" id="GO:0016787">
    <property type="term" value="F:hydrolase activity"/>
    <property type="evidence" value="ECO:0007669"/>
    <property type="project" value="UniProtKB-KW"/>
</dbReference>
<gene>
    <name evidence="1" type="ORF">HUT08_06755</name>
</gene>
<organism evidence="1 2">
    <name type="scientific">Streptomyces buecherae</name>
    <dbReference type="NCBI Taxonomy" id="2763006"/>
    <lineage>
        <taxon>Bacteria</taxon>
        <taxon>Bacillati</taxon>
        <taxon>Actinomycetota</taxon>
        <taxon>Actinomycetes</taxon>
        <taxon>Kitasatosporales</taxon>
        <taxon>Streptomycetaceae</taxon>
        <taxon>Streptomyces</taxon>
    </lineage>
</organism>
<sequence length="358" mass="36899">MPPPLVDQYGLGVSHADIGLGAFESHLAAAVGSRGPAAPGTTFFDSWLGLAVRRWCPPLLGVEPHCAPVHYLAARRALGAYQATRLLLRGCGVGAYLLAAGAVEAPLSAAELASATGAPTYEIVPIQALAGQVADGSHTARGFLAATADALAGAPARRAVAFAIAPGPLPAAPPEARAVREAAERWLRARARGARPSDPVLLRHLLWSALTTGLPIQLHCPEPDRVADFLAATVGLGTDLVLLPGHGGHRSAARLAAAFPHVYADVGPAPWETLRLAPFGKLLFSTGARGLPELYVVAARQFAAAMTRLATEWCAEGVCTPPQAQRIADLVASGTARRVYRLPAEAGSSAPAPSSARG</sequence>
<proteinExistence type="predicted"/>
<dbReference type="PANTHER" id="PTHR43383">
    <property type="entry name" value="NODULIN 6"/>
    <property type="match status" value="1"/>
</dbReference>
<dbReference type="PANTHER" id="PTHR43383:SF2">
    <property type="entry name" value="AMIDOHYDROLASE 2 FAMILY PROTEIN"/>
    <property type="match status" value="1"/>
</dbReference>
<dbReference type="Proteomes" id="UP000509303">
    <property type="component" value="Chromosome"/>
</dbReference>
<dbReference type="AlphaFoldDB" id="A0A7H8NIE5"/>
<keyword evidence="1" id="KW-0378">Hydrolase</keyword>